<dbReference type="PANTHER" id="PTHR10543:SF89">
    <property type="entry name" value="CAROTENOID 9,10(9',10')-CLEAVAGE DIOXYGENASE 1"/>
    <property type="match status" value="1"/>
</dbReference>
<keyword evidence="2 5" id="KW-0479">Metal-binding</keyword>
<name>A0A9Y2MYA8_9PSEU</name>
<keyword evidence="6" id="KW-0223">Dioxygenase</keyword>
<evidence type="ECO:0000313" key="7">
    <source>
        <dbReference type="EMBL" id="WIX83276.1"/>
    </source>
</evidence>
<protein>
    <recommendedName>
        <fullName evidence="6">Dioxygenase</fullName>
        <ecNumber evidence="6">1.13.11.-</ecNumber>
    </recommendedName>
</protein>
<dbReference type="InterPro" id="IPR004294">
    <property type="entry name" value="Carotenoid_Oase"/>
</dbReference>
<reference evidence="7 8" key="1">
    <citation type="submission" date="2023-06" db="EMBL/GenBank/DDBJ databases">
        <authorList>
            <person name="Oyuntsetseg B."/>
            <person name="Kim S.B."/>
        </authorList>
    </citation>
    <scope>NUCLEOTIDE SEQUENCE [LARGE SCALE GENOMIC DNA]</scope>
    <source>
        <strain evidence="7 8">2-15</strain>
    </source>
</reference>
<evidence type="ECO:0000256" key="4">
    <source>
        <dbReference type="ARBA" id="ARBA00023004"/>
    </source>
</evidence>
<accession>A0A9Y2MYA8</accession>
<keyword evidence="4 5" id="KW-0408">Iron</keyword>
<dbReference type="GO" id="GO:0016121">
    <property type="term" value="P:carotene catabolic process"/>
    <property type="evidence" value="ECO:0007669"/>
    <property type="project" value="TreeGrafter"/>
</dbReference>
<evidence type="ECO:0000256" key="2">
    <source>
        <dbReference type="ARBA" id="ARBA00022723"/>
    </source>
</evidence>
<sequence>MTNQFLEGNFAPVTHEHTATRLEVTGHLPEYLDGRYLRNGPNPLAQQDPESYHWFLGDGMVHGVRVRDGRAEWYRNRWIRTPHVAGLLGEGPEAPNMGIGANTNVIGHAGRTLALIEGGLPAYELTEELDTVGACDFDGTLAGGYTAHPKRDPGTGELHAVSYTFGRGGTVQYSVIGADGRVRRVVDVEVTGAPMMHDFSLTEHFVVFYDLPVTFHPHRTPAHVDVPDPITAHLDGGGSSMPYRWNPDYPARVGVLPREGDAADVRWFDVDPCYVFHTLNAYDDGEHVVLEVVRHARVFDAQPGSVKSAPTLDRWTIDLAAGKVLEERVDDHGQEFPRVDERVVGHAHQYGYTVSMGQFSNFTGELYKHSFRSGTAQRHSFGPGRVPGEFVFVPSRVDAAEDEGVLMGFVFDAATQRSDLTLLDAGTLEPVAAVHLPDRVPHGFHGNWVPIG</sequence>
<dbReference type="EC" id="1.13.11.-" evidence="6"/>
<feature type="binding site" evidence="5">
    <location>
        <position position="277"/>
    </location>
    <ligand>
        <name>Fe cation</name>
        <dbReference type="ChEBI" id="CHEBI:24875"/>
        <note>catalytic</note>
    </ligand>
</feature>
<dbReference type="GO" id="GO:0046872">
    <property type="term" value="F:metal ion binding"/>
    <property type="evidence" value="ECO:0007669"/>
    <property type="project" value="UniProtKB-KW"/>
</dbReference>
<gene>
    <name evidence="7" type="ORF">QRX50_22190</name>
</gene>
<keyword evidence="3 6" id="KW-0560">Oxidoreductase</keyword>
<feature type="binding site" evidence="5">
    <location>
        <position position="445"/>
    </location>
    <ligand>
        <name>Fe cation</name>
        <dbReference type="ChEBI" id="CHEBI:24875"/>
        <note>catalytic</note>
    </ligand>
</feature>
<dbReference type="Pfam" id="PF03055">
    <property type="entry name" value="RPE65"/>
    <property type="match status" value="1"/>
</dbReference>
<evidence type="ECO:0000256" key="5">
    <source>
        <dbReference type="PIRSR" id="PIRSR604294-1"/>
    </source>
</evidence>
<comment type="similarity">
    <text evidence="1 6">Belongs to the carotenoid oxygenase family.</text>
</comment>
<evidence type="ECO:0000256" key="6">
    <source>
        <dbReference type="RuleBase" id="RU364048"/>
    </source>
</evidence>
<dbReference type="KEGG" id="acab:QRX50_22190"/>
<dbReference type="GO" id="GO:0010436">
    <property type="term" value="F:carotenoid dioxygenase activity"/>
    <property type="evidence" value="ECO:0007669"/>
    <property type="project" value="TreeGrafter"/>
</dbReference>
<dbReference type="Proteomes" id="UP001236014">
    <property type="component" value="Chromosome"/>
</dbReference>
<dbReference type="EMBL" id="CP127294">
    <property type="protein sequence ID" value="WIX83276.1"/>
    <property type="molecule type" value="Genomic_DNA"/>
</dbReference>
<organism evidence="7 8">
    <name type="scientific">Amycolatopsis carbonis</name>
    <dbReference type="NCBI Taxonomy" id="715471"/>
    <lineage>
        <taxon>Bacteria</taxon>
        <taxon>Bacillati</taxon>
        <taxon>Actinomycetota</taxon>
        <taxon>Actinomycetes</taxon>
        <taxon>Pseudonocardiales</taxon>
        <taxon>Pseudonocardiaceae</taxon>
        <taxon>Amycolatopsis</taxon>
    </lineage>
</organism>
<evidence type="ECO:0000313" key="8">
    <source>
        <dbReference type="Proteomes" id="UP001236014"/>
    </source>
</evidence>
<evidence type="ECO:0000256" key="3">
    <source>
        <dbReference type="ARBA" id="ARBA00023002"/>
    </source>
</evidence>
<evidence type="ECO:0000256" key="1">
    <source>
        <dbReference type="ARBA" id="ARBA00006787"/>
    </source>
</evidence>
<dbReference type="RefSeq" id="WP_285973829.1">
    <property type="nucleotide sequence ID" value="NZ_CP127294.1"/>
</dbReference>
<dbReference type="AlphaFoldDB" id="A0A9Y2MYA8"/>
<feature type="binding site" evidence="5">
    <location>
        <position position="148"/>
    </location>
    <ligand>
        <name>Fe cation</name>
        <dbReference type="ChEBI" id="CHEBI:24875"/>
        <note>catalytic</note>
    </ligand>
</feature>
<comment type="cofactor">
    <cofactor evidence="5 6">
        <name>Fe(2+)</name>
        <dbReference type="ChEBI" id="CHEBI:29033"/>
    </cofactor>
    <text evidence="5 6">Binds 1 Fe(2+) ion per subunit.</text>
</comment>
<proteinExistence type="inferred from homology"/>
<dbReference type="PANTHER" id="PTHR10543">
    <property type="entry name" value="BETA-CAROTENE DIOXYGENASE"/>
    <property type="match status" value="1"/>
</dbReference>
<keyword evidence="8" id="KW-1185">Reference proteome</keyword>
<feature type="binding site" evidence="5">
    <location>
        <position position="197"/>
    </location>
    <ligand>
        <name>Fe cation</name>
        <dbReference type="ChEBI" id="CHEBI:24875"/>
        <note>catalytic</note>
    </ligand>
</feature>